<sequence>MRNLKTSFVIGFFVLLLSPSFVSASLLVVKNDGEVTWNVLSEEDNLALDIPTHSYLEVKKAAEVAPSPTSVVTLSRQNGKISLLVDSGNERRELDVTNWQEDLLEIEERAETQKLKVGIEGEKFSLEQEGIIALTSFPVTVDSKTANLSVQTSSGQKFLSIFPREAVDALLRTKLVNKIVNPRIEVVEENRQLQYVVAGEKVFNILGLLDYSIPITSYISASTGEILSIDSPTWFKYMKFLFV</sequence>
<name>A0A0G0PWB4_9BACT</name>
<evidence type="ECO:0008006" key="4">
    <source>
        <dbReference type="Google" id="ProtNLM"/>
    </source>
</evidence>
<protein>
    <recommendedName>
        <fullName evidence="4">AMIN domain-containing protein</fullName>
    </recommendedName>
</protein>
<organism evidence="2 3">
    <name type="scientific">Candidatus Woesebacteria bacterium GW2011_GWB1_39_10b</name>
    <dbReference type="NCBI Taxonomy" id="1618573"/>
    <lineage>
        <taxon>Bacteria</taxon>
        <taxon>Candidatus Woeseibacteriota</taxon>
    </lineage>
</organism>
<dbReference type="EMBL" id="LBVW01000009">
    <property type="protein sequence ID" value="KKQ93596.1"/>
    <property type="molecule type" value="Genomic_DNA"/>
</dbReference>
<evidence type="ECO:0000313" key="3">
    <source>
        <dbReference type="Proteomes" id="UP000034932"/>
    </source>
</evidence>
<comment type="caution">
    <text evidence="2">The sequence shown here is derived from an EMBL/GenBank/DDBJ whole genome shotgun (WGS) entry which is preliminary data.</text>
</comment>
<dbReference type="STRING" id="1618573.UT19_C0009G0005"/>
<dbReference type="AlphaFoldDB" id="A0A0G0PWB4"/>
<evidence type="ECO:0000313" key="2">
    <source>
        <dbReference type="EMBL" id="KKQ93596.1"/>
    </source>
</evidence>
<proteinExistence type="predicted"/>
<feature type="chain" id="PRO_5002533935" description="AMIN domain-containing protein" evidence="1">
    <location>
        <begin position="25"/>
        <end position="243"/>
    </location>
</feature>
<accession>A0A0G0PWB4</accession>
<evidence type="ECO:0000256" key="1">
    <source>
        <dbReference type="SAM" id="SignalP"/>
    </source>
</evidence>
<dbReference type="Proteomes" id="UP000034932">
    <property type="component" value="Unassembled WGS sequence"/>
</dbReference>
<keyword evidence="1" id="KW-0732">Signal</keyword>
<feature type="signal peptide" evidence="1">
    <location>
        <begin position="1"/>
        <end position="24"/>
    </location>
</feature>
<gene>
    <name evidence="2" type="ORF">UT19_C0009G0005</name>
</gene>
<reference evidence="2 3" key="1">
    <citation type="journal article" date="2015" name="Nature">
        <title>rRNA introns, odd ribosomes, and small enigmatic genomes across a large radiation of phyla.</title>
        <authorList>
            <person name="Brown C.T."/>
            <person name="Hug L.A."/>
            <person name="Thomas B.C."/>
            <person name="Sharon I."/>
            <person name="Castelle C.J."/>
            <person name="Singh A."/>
            <person name="Wilkins M.J."/>
            <person name="Williams K.H."/>
            <person name="Banfield J.F."/>
        </authorList>
    </citation>
    <scope>NUCLEOTIDE SEQUENCE [LARGE SCALE GENOMIC DNA]</scope>
</reference>